<dbReference type="OrthoDB" id="6535188at2759"/>
<dbReference type="Gene3D" id="3.30.30.30">
    <property type="match status" value="1"/>
</dbReference>
<dbReference type="FunFam" id="3.30.420.40:FF:000028">
    <property type="entry name" value="heat shock 70 kDa protein-like"/>
    <property type="match status" value="1"/>
</dbReference>
<dbReference type="EMBL" id="CAJPVJ010000043">
    <property type="protein sequence ID" value="CAG2159433.1"/>
    <property type="molecule type" value="Genomic_DNA"/>
</dbReference>
<dbReference type="GO" id="GO:0140662">
    <property type="term" value="F:ATP-dependent protein folding chaperone"/>
    <property type="evidence" value="ECO:0007669"/>
    <property type="project" value="InterPro"/>
</dbReference>
<keyword evidence="5" id="KW-1185">Reference proteome</keyword>
<comment type="similarity">
    <text evidence="1">Belongs to the heat shock protein 70 family.</text>
</comment>
<dbReference type="GO" id="GO:0005524">
    <property type="term" value="F:ATP binding"/>
    <property type="evidence" value="ECO:0007669"/>
    <property type="project" value="UniProtKB-KW"/>
</dbReference>
<gene>
    <name evidence="4" type="ORF">ONB1V03_LOCUS571</name>
</gene>
<organism evidence="4">
    <name type="scientific">Oppiella nova</name>
    <dbReference type="NCBI Taxonomy" id="334625"/>
    <lineage>
        <taxon>Eukaryota</taxon>
        <taxon>Metazoa</taxon>
        <taxon>Ecdysozoa</taxon>
        <taxon>Arthropoda</taxon>
        <taxon>Chelicerata</taxon>
        <taxon>Arachnida</taxon>
        <taxon>Acari</taxon>
        <taxon>Acariformes</taxon>
        <taxon>Sarcoptiformes</taxon>
        <taxon>Oribatida</taxon>
        <taxon>Brachypylina</taxon>
        <taxon>Oppioidea</taxon>
        <taxon>Oppiidae</taxon>
        <taxon>Oppiella</taxon>
    </lineage>
</organism>
<dbReference type="SUPFAM" id="SSF53067">
    <property type="entry name" value="Actin-like ATPase domain"/>
    <property type="match status" value="1"/>
</dbReference>
<proteinExistence type="inferred from homology"/>
<dbReference type="Gene3D" id="3.30.420.40">
    <property type="match status" value="2"/>
</dbReference>
<dbReference type="Proteomes" id="UP000728032">
    <property type="component" value="Unassembled WGS sequence"/>
</dbReference>
<evidence type="ECO:0000256" key="2">
    <source>
        <dbReference type="ARBA" id="ARBA00022741"/>
    </source>
</evidence>
<evidence type="ECO:0000313" key="4">
    <source>
        <dbReference type="EMBL" id="CAD7637032.1"/>
    </source>
</evidence>
<protein>
    <submittedName>
        <fullName evidence="4">Uncharacterized protein</fullName>
    </submittedName>
</protein>
<dbReference type="AlphaFoldDB" id="A0A7R9Q943"/>
<sequence length="241" mass="27296">MNHPKDKYKALNERQKDKSYSLVAQFNDNPIGAYFNKQLGHIENVLDHQGNSAINCLAFDGIRVLHGCNAQLFLYGTVFKINDIMGRDVAINEELNKYGLNIVDTNPLKVRLVFTDTTKASVDLNVESLFALQVLEMKSRAETQFENYMQNVLFIVPTSYTIRQIQAVKDAANIAGIDHAHILSQMSAAAIDFGFNTNDKNTNFREVLVIMFSSNECELALIEYYNQSIKYLAYYSGVTRI</sequence>
<evidence type="ECO:0000313" key="5">
    <source>
        <dbReference type="Proteomes" id="UP000728032"/>
    </source>
</evidence>
<dbReference type="EMBL" id="OC914868">
    <property type="protein sequence ID" value="CAD7637032.1"/>
    <property type="molecule type" value="Genomic_DNA"/>
</dbReference>
<dbReference type="InterPro" id="IPR013126">
    <property type="entry name" value="Hsp_70_fam"/>
</dbReference>
<keyword evidence="3" id="KW-0067">ATP-binding</keyword>
<evidence type="ECO:0000256" key="1">
    <source>
        <dbReference type="ARBA" id="ARBA00007381"/>
    </source>
</evidence>
<accession>A0A7R9Q943</accession>
<name>A0A7R9Q943_9ACAR</name>
<dbReference type="InterPro" id="IPR043129">
    <property type="entry name" value="ATPase_NBD"/>
</dbReference>
<dbReference type="Pfam" id="PF00012">
    <property type="entry name" value="HSP70"/>
    <property type="match status" value="1"/>
</dbReference>
<dbReference type="PANTHER" id="PTHR19375">
    <property type="entry name" value="HEAT SHOCK PROTEIN 70KDA"/>
    <property type="match status" value="1"/>
</dbReference>
<keyword evidence="2" id="KW-0547">Nucleotide-binding</keyword>
<evidence type="ECO:0000256" key="3">
    <source>
        <dbReference type="ARBA" id="ARBA00022840"/>
    </source>
</evidence>
<reference evidence="4" key="1">
    <citation type="submission" date="2020-11" db="EMBL/GenBank/DDBJ databases">
        <authorList>
            <person name="Tran Van P."/>
        </authorList>
    </citation>
    <scope>NUCLEOTIDE SEQUENCE</scope>
</reference>